<proteinExistence type="predicted"/>
<dbReference type="Proteomes" id="UP001237642">
    <property type="component" value="Unassembled WGS sequence"/>
</dbReference>
<evidence type="ECO:0000313" key="3">
    <source>
        <dbReference type="Proteomes" id="UP001237642"/>
    </source>
</evidence>
<name>A0AAD8IXA0_9APIA</name>
<dbReference type="Gene3D" id="1.20.1280.50">
    <property type="match status" value="1"/>
</dbReference>
<dbReference type="SUPFAM" id="SSF81383">
    <property type="entry name" value="F-box domain"/>
    <property type="match status" value="1"/>
</dbReference>
<dbReference type="EMBL" id="JAUIZM010000003">
    <property type="protein sequence ID" value="KAK1392516.1"/>
    <property type="molecule type" value="Genomic_DNA"/>
</dbReference>
<evidence type="ECO:0000259" key="1">
    <source>
        <dbReference type="PROSITE" id="PS50181"/>
    </source>
</evidence>
<dbReference type="AlphaFoldDB" id="A0AAD8IXA0"/>
<dbReference type="PANTHER" id="PTHR31672">
    <property type="entry name" value="BNACNNG10540D PROTEIN"/>
    <property type="match status" value="1"/>
</dbReference>
<gene>
    <name evidence="2" type="ORF">POM88_011572</name>
</gene>
<dbReference type="NCBIfam" id="TIGR01640">
    <property type="entry name" value="F_box_assoc_1"/>
    <property type="match status" value="1"/>
</dbReference>
<dbReference type="InterPro" id="IPR006527">
    <property type="entry name" value="F-box-assoc_dom_typ1"/>
</dbReference>
<organism evidence="2 3">
    <name type="scientific">Heracleum sosnowskyi</name>
    <dbReference type="NCBI Taxonomy" id="360622"/>
    <lineage>
        <taxon>Eukaryota</taxon>
        <taxon>Viridiplantae</taxon>
        <taxon>Streptophyta</taxon>
        <taxon>Embryophyta</taxon>
        <taxon>Tracheophyta</taxon>
        <taxon>Spermatophyta</taxon>
        <taxon>Magnoliopsida</taxon>
        <taxon>eudicotyledons</taxon>
        <taxon>Gunneridae</taxon>
        <taxon>Pentapetalae</taxon>
        <taxon>asterids</taxon>
        <taxon>campanulids</taxon>
        <taxon>Apiales</taxon>
        <taxon>Apiaceae</taxon>
        <taxon>Apioideae</taxon>
        <taxon>apioid superclade</taxon>
        <taxon>Tordylieae</taxon>
        <taxon>Tordyliinae</taxon>
        <taxon>Heracleum</taxon>
    </lineage>
</organism>
<accession>A0AAD8IXA0</accession>
<evidence type="ECO:0000313" key="2">
    <source>
        <dbReference type="EMBL" id="KAK1392516.1"/>
    </source>
</evidence>
<reference evidence="2" key="1">
    <citation type="submission" date="2023-02" db="EMBL/GenBank/DDBJ databases">
        <title>Genome of toxic invasive species Heracleum sosnowskyi carries increased number of genes despite the absence of recent whole-genome duplications.</title>
        <authorList>
            <person name="Schelkunov M."/>
            <person name="Shtratnikova V."/>
            <person name="Makarenko M."/>
            <person name="Klepikova A."/>
            <person name="Omelchenko D."/>
            <person name="Novikova G."/>
            <person name="Obukhova E."/>
            <person name="Bogdanov V."/>
            <person name="Penin A."/>
            <person name="Logacheva M."/>
        </authorList>
    </citation>
    <scope>NUCLEOTIDE SEQUENCE</scope>
    <source>
        <strain evidence="2">Hsosn_3</strain>
        <tissue evidence="2">Leaf</tissue>
    </source>
</reference>
<dbReference type="InterPro" id="IPR036047">
    <property type="entry name" value="F-box-like_dom_sf"/>
</dbReference>
<dbReference type="InterPro" id="IPR001810">
    <property type="entry name" value="F-box_dom"/>
</dbReference>
<dbReference type="InterPro" id="IPR017451">
    <property type="entry name" value="F-box-assoc_interact_dom"/>
</dbReference>
<dbReference type="SMART" id="SM00256">
    <property type="entry name" value="FBOX"/>
    <property type="match status" value="1"/>
</dbReference>
<dbReference type="PROSITE" id="PS50181">
    <property type="entry name" value="FBOX"/>
    <property type="match status" value="1"/>
</dbReference>
<sequence>MALPSEMIDEILCQLSAKNLLRCRCVSKEWSALLLSRSILRLVVIAMLILEGCFLLNPIMRKSKKIAPVPPDQFPSSFRRKERHIYGFGYDEVNDDYKIQNVPKNIHFTGTRGVFASGLVHWLAFENRSNSKDIIFGFDLELEQFKEVPFPPIDMTRDSSKSRFLADIGEYLCILDRPSYQVDVWLMNYPGAESAWYKALCTGQGEIHGTMRSNELIVFSRSGKDLLLQVCNPYNTKLAWYNLDREIVKNVGIRGLPFNFVPFLYTESLLQLTENEPLQQKPSEDKQKKIQIKGEGGYLDRNGKSYITFMEVDNVFYVAQHYQINVLTTIKFFKFYIYASQQSALVNHHMIMFWVLRKATI</sequence>
<feature type="domain" description="F-box" evidence="1">
    <location>
        <begin position="1"/>
        <end position="43"/>
    </location>
</feature>
<dbReference type="InterPro" id="IPR050796">
    <property type="entry name" value="SCF_F-box_component"/>
</dbReference>
<comment type="caution">
    <text evidence="2">The sequence shown here is derived from an EMBL/GenBank/DDBJ whole genome shotgun (WGS) entry which is preliminary data.</text>
</comment>
<dbReference type="Pfam" id="PF07734">
    <property type="entry name" value="FBA_1"/>
    <property type="match status" value="1"/>
</dbReference>
<reference evidence="2" key="2">
    <citation type="submission" date="2023-05" db="EMBL/GenBank/DDBJ databases">
        <authorList>
            <person name="Schelkunov M.I."/>
        </authorList>
    </citation>
    <scope>NUCLEOTIDE SEQUENCE</scope>
    <source>
        <strain evidence="2">Hsosn_3</strain>
        <tissue evidence="2">Leaf</tissue>
    </source>
</reference>
<keyword evidence="3" id="KW-1185">Reference proteome</keyword>
<protein>
    <recommendedName>
        <fullName evidence="1">F-box domain-containing protein</fullName>
    </recommendedName>
</protein>
<dbReference type="PANTHER" id="PTHR31672:SF13">
    <property type="entry name" value="F-BOX PROTEIN CPR30-LIKE"/>
    <property type="match status" value="1"/>
</dbReference>
<dbReference type="Pfam" id="PF00646">
    <property type="entry name" value="F-box"/>
    <property type="match status" value="1"/>
</dbReference>